<dbReference type="InterPro" id="IPR003660">
    <property type="entry name" value="HAMP_dom"/>
</dbReference>
<dbReference type="EMBL" id="CP130319">
    <property type="protein sequence ID" value="WNR46081.1"/>
    <property type="molecule type" value="Genomic_DNA"/>
</dbReference>
<evidence type="ECO:0000259" key="8">
    <source>
        <dbReference type="PROSITE" id="PS50885"/>
    </source>
</evidence>
<accession>A0AA96LRV3</accession>
<evidence type="ECO:0000256" key="2">
    <source>
        <dbReference type="ARBA" id="ARBA00022475"/>
    </source>
</evidence>
<comment type="subcellular location">
    <subcellularLocation>
        <location evidence="1">Cell membrane</location>
        <topology evidence="1">Multi-pass membrane protein</topology>
    </subcellularLocation>
</comment>
<keyword evidence="7" id="KW-1133">Transmembrane helix</keyword>
<dbReference type="SMART" id="SM00304">
    <property type="entry name" value="HAMP"/>
    <property type="match status" value="1"/>
</dbReference>
<dbReference type="PANTHER" id="PTHR34220">
    <property type="entry name" value="SENSOR HISTIDINE KINASE YPDA"/>
    <property type="match status" value="1"/>
</dbReference>
<dbReference type="AlphaFoldDB" id="A0AA96LRV3"/>
<dbReference type="Pfam" id="PF02518">
    <property type="entry name" value="HATPase_c"/>
    <property type="match status" value="1"/>
</dbReference>
<dbReference type="SUPFAM" id="SSF158472">
    <property type="entry name" value="HAMP domain-like"/>
    <property type="match status" value="1"/>
</dbReference>
<dbReference type="InterPro" id="IPR010559">
    <property type="entry name" value="Sig_transdc_His_kin_internal"/>
</dbReference>
<evidence type="ECO:0000313" key="10">
    <source>
        <dbReference type="Proteomes" id="UP001304650"/>
    </source>
</evidence>
<organism evidence="9 10">
    <name type="scientific">Paenibacillus roseopurpureus</name>
    <dbReference type="NCBI Taxonomy" id="2918901"/>
    <lineage>
        <taxon>Bacteria</taxon>
        <taxon>Bacillati</taxon>
        <taxon>Bacillota</taxon>
        <taxon>Bacilli</taxon>
        <taxon>Bacillales</taxon>
        <taxon>Paenibacillaceae</taxon>
        <taxon>Paenibacillus</taxon>
    </lineage>
</organism>
<keyword evidence="7" id="KW-0812">Transmembrane</keyword>
<dbReference type="RefSeq" id="WP_314803388.1">
    <property type="nucleotide sequence ID" value="NZ_CP130319.1"/>
</dbReference>
<keyword evidence="5 9" id="KW-0418">Kinase</keyword>
<feature type="transmembrane region" description="Helical" evidence="7">
    <location>
        <begin position="285"/>
        <end position="307"/>
    </location>
</feature>
<dbReference type="GO" id="GO:0005886">
    <property type="term" value="C:plasma membrane"/>
    <property type="evidence" value="ECO:0007669"/>
    <property type="project" value="UniProtKB-SubCell"/>
</dbReference>
<proteinExistence type="predicted"/>
<dbReference type="SUPFAM" id="SSF55874">
    <property type="entry name" value="ATPase domain of HSP90 chaperone/DNA topoisomerase II/histidine kinase"/>
    <property type="match status" value="1"/>
</dbReference>
<dbReference type="Gene3D" id="6.10.340.10">
    <property type="match status" value="1"/>
</dbReference>
<keyword evidence="3" id="KW-0597">Phosphoprotein</keyword>
<feature type="domain" description="HAMP" evidence="8">
    <location>
        <begin position="308"/>
        <end position="360"/>
    </location>
</feature>
<keyword evidence="6 7" id="KW-0472">Membrane</keyword>
<dbReference type="Gene3D" id="3.30.565.10">
    <property type="entry name" value="Histidine kinase-like ATPase, C-terminal domain"/>
    <property type="match status" value="1"/>
</dbReference>
<dbReference type="Pfam" id="PF00672">
    <property type="entry name" value="HAMP"/>
    <property type="match status" value="1"/>
</dbReference>
<evidence type="ECO:0000256" key="4">
    <source>
        <dbReference type="ARBA" id="ARBA00022679"/>
    </source>
</evidence>
<dbReference type="InterPro" id="IPR036890">
    <property type="entry name" value="HATPase_C_sf"/>
</dbReference>
<name>A0AA96LRV3_9BACL</name>
<keyword evidence="10" id="KW-1185">Reference proteome</keyword>
<evidence type="ECO:0000256" key="3">
    <source>
        <dbReference type="ARBA" id="ARBA00022553"/>
    </source>
</evidence>
<sequence length="582" mass="66484">MKWMTKYKGLVQFTFYRRIQISFLFLILLPTLAASLVNYYNTRDTVREKIGISNEALLSVMARDISQVIDNMTYATNLYTQDPAAIKQIRSFAGISRIISSTDYESYKEMKEWFSFISAKTQNANIFMFLVNTHGFIVQANDIYSGGNPSTVEAQAALLQRMVDPERATILQWLGPLPGNDSFTANDYFIARVIRDPIDYSLLGILYIAMPERYFSKLFEQATVGSLALFDANGRLIAGNPRIAYTPAATGSHAIRNEISIGKADWKLVLETDDSTVTGEISRTFYVSVILIVPFFLLFFVISIVLARRLHRPIRNLQQGVRQFGDGNRQLRFEARGNDEIADLGRTLNQMLDQIHTLITDIETEQEQKRVLELQALFSQIRPHFLLNTLNSIKYSLVLEDDIKHSQKIDSLMSLLRAYLKFNEPSTLRSECKLLQHYVDIMQIRNDLEINYIAELEPDTEAFELPRLLLQPIVENAIVHGFQEDTRTPSLWVRAQITRQRQLVIVVKDNGVGCERFKLLEINELLAKAGTDQEDESSYRRIGIMNVMKRLRMTYGSDAEIQLVSNEYGGVSVILTIPLPQN</sequence>
<dbReference type="GO" id="GO:0000155">
    <property type="term" value="F:phosphorelay sensor kinase activity"/>
    <property type="evidence" value="ECO:0007669"/>
    <property type="project" value="InterPro"/>
</dbReference>
<evidence type="ECO:0000256" key="1">
    <source>
        <dbReference type="ARBA" id="ARBA00004651"/>
    </source>
</evidence>
<dbReference type="InterPro" id="IPR003594">
    <property type="entry name" value="HATPase_dom"/>
</dbReference>
<dbReference type="InterPro" id="IPR050640">
    <property type="entry name" value="Bact_2-comp_sensor_kinase"/>
</dbReference>
<evidence type="ECO:0000256" key="7">
    <source>
        <dbReference type="SAM" id="Phobius"/>
    </source>
</evidence>
<dbReference type="PROSITE" id="PS50885">
    <property type="entry name" value="HAMP"/>
    <property type="match status" value="1"/>
</dbReference>
<protein>
    <submittedName>
        <fullName evidence="9">Histidine kinase</fullName>
    </submittedName>
</protein>
<gene>
    <name evidence="9" type="ORF">MJB10_08310</name>
</gene>
<dbReference type="Proteomes" id="UP001304650">
    <property type="component" value="Chromosome"/>
</dbReference>
<dbReference type="CDD" id="cd06225">
    <property type="entry name" value="HAMP"/>
    <property type="match status" value="1"/>
</dbReference>
<evidence type="ECO:0000256" key="6">
    <source>
        <dbReference type="ARBA" id="ARBA00023136"/>
    </source>
</evidence>
<reference evidence="9" key="1">
    <citation type="submission" date="2022-02" db="EMBL/GenBank/DDBJ databases">
        <title>Paenibacillus sp. MBLB1832 Whole Genome Shotgun Sequencing.</title>
        <authorList>
            <person name="Hwang C.Y."/>
            <person name="Cho E.-S."/>
            <person name="Seo M.-J."/>
        </authorList>
    </citation>
    <scope>NUCLEOTIDE SEQUENCE</scope>
    <source>
        <strain evidence="9">MBLB1832</strain>
    </source>
</reference>
<evidence type="ECO:0000313" key="9">
    <source>
        <dbReference type="EMBL" id="WNR46081.1"/>
    </source>
</evidence>
<evidence type="ECO:0000256" key="5">
    <source>
        <dbReference type="ARBA" id="ARBA00022777"/>
    </source>
</evidence>
<keyword evidence="4" id="KW-0808">Transferase</keyword>
<dbReference type="PANTHER" id="PTHR34220:SF7">
    <property type="entry name" value="SENSOR HISTIDINE KINASE YPDA"/>
    <property type="match status" value="1"/>
</dbReference>
<dbReference type="Pfam" id="PF06580">
    <property type="entry name" value="His_kinase"/>
    <property type="match status" value="1"/>
</dbReference>
<keyword evidence="2" id="KW-1003">Cell membrane</keyword>
<dbReference type="KEGG" id="proo:MJB10_08310"/>